<gene>
    <name evidence="1" type="ORF">M427DRAFT_56954</name>
</gene>
<dbReference type="EMBL" id="KQ965764">
    <property type="protein sequence ID" value="KXS15048.1"/>
    <property type="molecule type" value="Genomic_DNA"/>
</dbReference>
<dbReference type="Proteomes" id="UP000070544">
    <property type="component" value="Unassembled WGS sequence"/>
</dbReference>
<evidence type="ECO:0000313" key="1">
    <source>
        <dbReference type="EMBL" id="KXS15048.1"/>
    </source>
</evidence>
<evidence type="ECO:0000313" key="2">
    <source>
        <dbReference type="Proteomes" id="UP000070544"/>
    </source>
</evidence>
<reference evidence="1 2" key="1">
    <citation type="journal article" date="2015" name="Genome Biol. Evol.">
        <title>Phylogenomic analyses indicate that early fungi evolved digesting cell walls of algal ancestors of land plants.</title>
        <authorList>
            <person name="Chang Y."/>
            <person name="Wang S."/>
            <person name="Sekimoto S."/>
            <person name="Aerts A.L."/>
            <person name="Choi C."/>
            <person name="Clum A."/>
            <person name="LaButti K.M."/>
            <person name="Lindquist E.A."/>
            <person name="Yee Ngan C."/>
            <person name="Ohm R.A."/>
            <person name="Salamov A.A."/>
            <person name="Grigoriev I.V."/>
            <person name="Spatafora J.W."/>
            <person name="Berbee M.L."/>
        </authorList>
    </citation>
    <scope>NUCLEOTIDE SEQUENCE [LARGE SCALE GENOMIC DNA]</scope>
    <source>
        <strain evidence="1 2">JEL478</strain>
    </source>
</reference>
<dbReference type="AlphaFoldDB" id="A0A139AE64"/>
<organism evidence="1 2">
    <name type="scientific">Gonapodya prolifera (strain JEL478)</name>
    <name type="common">Monoblepharis prolifera</name>
    <dbReference type="NCBI Taxonomy" id="1344416"/>
    <lineage>
        <taxon>Eukaryota</taxon>
        <taxon>Fungi</taxon>
        <taxon>Fungi incertae sedis</taxon>
        <taxon>Chytridiomycota</taxon>
        <taxon>Chytridiomycota incertae sedis</taxon>
        <taxon>Monoblepharidomycetes</taxon>
        <taxon>Monoblepharidales</taxon>
        <taxon>Gonapodyaceae</taxon>
        <taxon>Gonapodya</taxon>
    </lineage>
</organism>
<sequence length="56" mass="6389">MAVFFSLGSFRWGVRPFDNNDHHGDICRRFPPPSGLRTCSWNTFKAESHGPHSSIK</sequence>
<accession>A0A139AE64</accession>
<protein>
    <submittedName>
        <fullName evidence="1">Uncharacterized protein</fullName>
    </submittedName>
</protein>
<proteinExistence type="predicted"/>
<keyword evidence="2" id="KW-1185">Reference proteome</keyword>
<name>A0A139AE64_GONPJ</name>